<evidence type="ECO:0000256" key="1">
    <source>
        <dbReference type="SAM" id="MobiDB-lite"/>
    </source>
</evidence>
<feature type="compositionally biased region" description="Basic and acidic residues" evidence="1">
    <location>
        <begin position="166"/>
        <end position="176"/>
    </location>
</feature>
<evidence type="ECO:0000313" key="3">
    <source>
        <dbReference type="EMBL" id="SMB85615.1"/>
    </source>
</evidence>
<dbReference type="STRING" id="695939.SAMN00790413_03474"/>
<dbReference type="Proteomes" id="UP000192582">
    <property type="component" value="Unassembled WGS sequence"/>
</dbReference>
<dbReference type="EMBL" id="FWWU01000008">
    <property type="protein sequence ID" value="SMB85615.1"/>
    <property type="molecule type" value="Genomic_DNA"/>
</dbReference>
<sequence length="176" mass="20016">MLWYAPHNAGGLRAYPGKKIEWWEMATTQRHQGQIKAQATLWEVPDELWLRLASLLVIDKPRKKSGRPARDARSIFNGLIWLARTGSQWSQVPSCYGPKSTVHERFCAWEEHDCLRVAWNIVLEEYDQELGIAWKWLAADGSMVKAPLEKRGTPASRKPRGATPPTEEKPAVNEAS</sequence>
<dbReference type="PANTHER" id="PTHR46637:SF1">
    <property type="entry name" value="BLL5188 PROTEIN"/>
    <property type="match status" value="1"/>
</dbReference>
<dbReference type="PANTHER" id="PTHR46637">
    <property type="entry name" value="TIS1421-TRANSPOSASE PROTEIN A"/>
    <property type="match status" value="1"/>
</dbReference>
<gene>
    <name evidence="3" type="ORF">SAMN00790413_03474</name>
</gene>
<feature type="region of interest" description="Disordered" evidence="1">
    <location>
        <begin position="147"/>
        <end position="176"/>
    </location>
</feature>
<organism evidence="3 4">
    <name type="scientific">Deinococcus hopiensis KR-140</name>
    <dbReference type="NCBI Taxonomy" id="695939"/>
    <lineage>
        <taxon>Bacteria</taxon>
        <taxon>Thermotogati</taxon>
        <taxon>Deinococcota</taxon>
        <taxon>Deinococci</taxon>
        <taxon>Deinococcales</taxon>
        <taxon>Deinococcaceae</taxon>
        <taxon>Deinococcus</taxon>
    </lineage>
</organism>
<dbReference type="OrthoDB" id="69115at2"/>
<proteinExistence type="predicted"/>
<evidence type="ECO:0000259" key="2">
    <source>
        <dbReference type="Pfam" id="PF13340"/>
    </source>
</evidence>
<dbReference type="InterPro" id="IPR052909">
    <property type="entry name" value="Transposase_6_like"/>
</dbReference>
<accession>A0A1W1UWS6</accession>
<feature type="domain" description="Insertion element IS402-like" evidence="2">
    <location>
        <begin position="45"/>
        <end position="115"/>
    </location>
</feature>
<name>A0A1W1UWS6_9DEIO</name>
<dbReference type="AlphaFoldDB" id="A0A1W1UWS6"/>
<dbReference type="InterPro" id="IPR025161">
    <property type="entry name" value="IS402-like_dom"/>
</dbReference>
<keyword evidence="4" id="KW-1185">Reference proteome</keyword>
<reference evidence="3 4" key="1">
    <citation type="submission" date="2017-04" db="EMBL/GenBank/DDBJ databases">
        <authorList>
            <person name="Afonso C.L."/>
            <person name="Miller P.J."/>
            <person name="Scott M.A."/>
            <person name="Spackman E."/>
            <person name="Goraichik I."/>
            <person name="Dimitrov K.M."/>
            <person name="Suarez D.L."/>
            <person name="Swayne D.E."/>
        </authorList>
    </citation>
    <scope>NUCLEOTIDE SEQUENCE [LARGE SCALE GENOMIC DNA]</scope>
    <source>
        <strain evidence="3 4">KR-140</strain>
    </source>
</reference>
<protein>
    <submittedName>
        <fullName evidence="3">Putative transposase of IS4/5 family</fullName>
    </submittedName>
</protein>
<evidence type="ECO:0000313" key="4">
    <source>
        <dbReference type="Proteomes" id="UP000192582"/>
    </source>
</evidence>
<dbReference type="Pfam" id="PF13340">
    <property type="entry name" value="DUF4096"/>
    <property type="match status" value="1"/>
</dbReference>